<name>A0ABX8A6U2_9BRAD</name>
<dbReference type="InterPro" id="IPR008922">
    <property type="entry name" value="Di-copper_centre_dom_sf"/>
</dbReference>
<dbReference type="Pfam" id="PF00264">
    <property type="entry name" value="Tyrosinase"/>
    <property type="match status" value="1"/>
</dbReference>
<dbReference type="Gene3D" id="1.10.1280.10">
    <property type="entry name" value="Di-copper center containing domain from catechol oxidase"/>
    <property type="match status" value="1"/>
</dbReference>
<evidence type="ECO:0000313" key="4">
    <source>
        <dbReference type="EMBL" id="QUS39021.1"/>
    </source>
</evidence>
<dbReference type="SUPFAM" id="SSF48056">
    <property type="entry name" value="Di-copper centre-containing domain"/>
    <property type="match status" value="1"/>
</dbReference>
<dbReference type="InterPro" id="IPR050316">
    <property type="entry name" value="Tyrosinase/Hemocyanin"/>
</dbReference>
<dbReference type="EMBL" id="CP036498">
    <property type="protein sequence ID" value="QUS39021.1"/>
    <property type="molecule type" value="Genomic_DNA"/>
</dbReference>
<keyword evidence="1" id="KW-0479">Metal-binding</keyword>
<dbReference type="PRINTS" id="PR00092">
    <property type="entry name" value="TYROSINASE"/>
</dbReference>
<proteinExistence type="predicted"/>
<dbReference type="PROSITE" id="PS00498">
    <property type="entry name" value="TYROSINASE_2"/>
    <property type="match status" value="1"/>
</dbReference>
<dbReference type="Proteomes" id="UP000682843">
    <property type="component" value="Chromosome"/>
</dbReference>
<feature type="domain" description="Tyrosinase copper-binding" evidence="3">
    <location>
        <begin position="147"/>
        <end position="158"/>
    </location>
</feature>
<keyword evidence="2" id="KW-0186">Copper</keyword>
<dbReference type="InterPro" id="IPR002227">
    <property type="entry name" value="Tyrosinase_Cu-bd"/>
</dbReference>
<sequence>MVVFLPWHRAYLIHLEKALQAAIREPQLRLPYWNWMQRATLPASFAEPTYTKGSQTRNNPLYDATRFGPVGQGKPINYQDMGVPSKSEAALISVTRFEQFGGKAPAPNARNSGALESGAHNYIHTAIGYDDATDKVGNMAIGLSPRDPAFLLHHGNIDRLWEVWRNAGQRRANPPDSTWLNHHFAFPRSNDFEFADYKVADLQNTVTSPGDYRYDRERLEEQVVATVSDQVLRRFTLPLSTSISREISGPGLAIELPGNLQDSLSKLPAQTQGSAVVVLEGVPIADRPATINVIAKANGGASVALGAFSTLPVMKGNATEKQNITLPIDDAARQFLSNNKNVTIVGEAAGSRRGQITIDSFSVEVAQ</sequence>
<dbReference type="PANTHER" id="PTHR11474:SF76">
    <property type="entry name" value="SHKT DOMAIN-CONTAINING PROTEIN"/>
    <property type="match status" value="1"/>
</dbReference>
<evidence type="ECO:0000256" key="1">
    <source>
        <dbReference type="ARBA" id="ARBA00022723"/>
    </source>
</evidence>
<protein>
    <recommendedName>
        <fullName evidence="3">Tyrosinase copper-binding domain-containing protein</fullName>
    </recommendedName>
</protein>
<dbReference type="PANTHER" id="PTHR11474">
    <property type="entry name" value="TYROSINASE FAMILY MEMBER"/>
    <property type="match status" value="1"/>
</dbReference>
<evidence type="ECO:0000256" key="2">
    <source>
        <dbReference type="ARBA" id="ARBA00023008"/>
    </source>
</evidence>
<accession>A0ABX8A6U2</accession>
<organism evidence="4 5">
    <name type="scientific">Tardiphaga alba</name>
    <dbReference type="NCBI Taxonomy" id="340268"/>
    <lineage>
        <taxon>Bacteria</taxon>
        <taxon>Pseudomonadati</taxon>
        <taxon>Pseudomonadota</taxon>
        <taxon>Alphaproteobacteria</taxon>
        <taxon>Hyphomicrobiales</taxon>
        <taxon>Nitrobacteraceae</taxon>
        <taxon>Tardiphaga</taxon>
    </lineage>
</organism>
<reference evidence="4 5" key="1">
    <citation type="submission" date="2019-02" db="EMBL/GenBank/DDBJ databases">
        <title>Emended description of the genus Rhodopseudomonas and description of Rhodopseudomonas albus sp. nov., a non-phototrophic, heavy-metal-tolerant bacterium isolated from garden soil.</title>
        <authorList>
            <person name="Bao Z."/>
            <person name="Cao W.W."/>
            <person name="Sato Y."/>
            <person name="Nishizawa T."/>
            <person name="Zhao J."/>
            <person name="Guo Y."/>
            <person name="Ohta H."/>
        </authorList>
    </citation>
    <scope>NUCLEOTIDE SEQUENCE [LARGE SCALE GENOMIC DNA]</scope>
    <source>
        <strain evidence="4 5">SK50-23</strain>
    </source>
</reference>
<keyword evidence="5" id="KW-1185">Reference proteome</keyword>
<evidence type="ECO:0000259" key="3">
    <source>
        <dbReference type="PROSITE" id="PS00498"/>
    </source>
</evidence>
<evidence type="ECO:0000313" key="5">
    <source>
        <dbReference type="Proteomes" id="UP000682843"/>
    </source>
</evidence>
<gene>
    <name evidence="4" type="ORF">RPMA_09400</name>
</gene>